<protein>
    <recommendedName>
        <fullName evidence="10">Cytochrome P450</fullName>
    </recommendedName>
</protein>
<evidence type="ECO:0000313" key="9">
    <source>
        <dbReference type="Proteomes" id="UP001497453"/>
    </source>
</evidence>
<evidence type="ECO:0000256" key="3">
    <source>
        <dbReference type="ARBA" id="ARBA00022723"/>
    </source>
</evidence>
<keyword evidence="5 7" id="KW-0408">Iron</keyword>
<sequence length="531" mass="60376">MVLDLLSHNPLLTATVLFVALYLQWYRNRLKSVDHLPGLRVAFSPLSLPGALLPTSSWNPGLGWYWQWRTTAYMNHENDIISIVPFVFGKPLYYTCSSKVAQHLLSNETKVNLEKPKLLSRVFLLWGESLISANGNLWKKFRRLLAPAFTPQTFSLVFRESVAIYREMLAEQGWDRENEAAIDDVGQLALRTLRIHPQMTLVVLARCGFGVPLSWSEEATTDGSIPFGESLNVVCHTHIERLVIPNWAYKLPIQRLQHMDKAWKALGVYMRELIAARRSAIDSTSIEAQTEKGDLFTRLIEALDEDARIGLEESEVIGNTFALMFAGHETTARTLTATLGYLALYQDEQAKAYSEIVQLLGSRTELTLEDVTKMDFIHGCFHEALRLHPAGPMLPRDLTKDVYVELQHPYPRTMCLPKGSRVIIDMIGIHHNPHTFPEPERFKPSRWEGVPEHEVTMFGWGPRACIGRKFATTEAVTVLALFLRDWMLEVALEPGETIQTYQERVMGQSRLLGLAFGVETVPIKFCRRHPL</sequence>
<evidence type="ECO:0000256" key="6">
    <source>
        <dbReference type="ARBA" id="ARBA00023033"/>
    </source>
</evidence>
<evidence type="ECO:0000256" key="5">
    <source>
        <dbReference type="ARBA" id="ARBA00023004"/>
    </source>
</evidence>
<keyword evidence="3 7" id="KW-0479">Metal-binding</keyword>
<dbReference type="PANTHER" id="PTHR24291:SF50">
    <property type="entry name" value="BIFUNCTIONAL ALBAFLAVENONE MONOOXYGENASE_TERPENE SYNTHASE"/>
    <property type="match status" value="1"/>
</dbReference>
<evidence type="ECO:0008006" key="10">
    <source>
        <dbReference type="Google" id="ProtNLM"/>
    </source>
</evidence>
<organism evidence="8 9">
    <name type="scientific">Somion occarium</name>
    <dbReference type="NCBI Taxonomy" id="3059160"/>
    <lineage>
        <taxon>Eukaryota</taxon>
        <taxon>Fungi</taxon>
        <taxon>Dikarya</taxon>
        <taxon>Basidiomycota</taxon>
        <taxon>Agaricomycotina</taxon>
        <taxon>Agaricomycetes</taxon>
        <taxon>Polyporales</taxon>
        <taxon>Cerrenaceae</taxon>
        <taxon>Somion</taxon>
    </lineage>
</organism>
<dbReference type="InterPro" id="IPR050196">
    <property type="entry name" value="Cytochrome_P450_Monoox"/>
</dbReference>
<dbReference type="InterPro" id="IPR001128">
    <property type="entry name" value="Cyt_P450"/>
</dbReference>
<dbReference type="Gene3D" id="1.10.630.10">
    <property type="entry name" value="Cytochrome P450"/>
    <property type="match status" value="1"/>
</dbReference>
<evidence type="ECO:0000256" key="7">
    <source>
        <dbReference type="RuleBase" id="RU000461"/>
    </source>
</evidence>
<accession>A0ABP1DTS5</accession>
<dbReference type="PROSITE" id="PS00086">
    <property type="entry name" value="CYTOCHROME_P450"/>
    <property type="match status" value="1"/>
</dbReference>
<dbReference type="Pfam" id="PF00067">
    <property type="entry name" value="p450"/>
    <property type="match status" value="1"/>
</dbReference>
<keyword evidence="6 7" id="KW-0503">Monooxygenase</keyword>
<dbReference type="PANTHER" id="PTHR24291">
    <property type="entry name" value="CYTOCHROME P450 FAMILY 4"/>
    <property type="match status" value="1"/>
</dbReference>
<evidence type="ECO:0000256" key="1">
    <source>
        <dbReference type="ARBA" id="ARBA00010617"/>
    </source>
</evidence>
<dbReference type="InterPro" id="IPR017972">
    <property type="entry name" value="Cyt_P450_CS"/>
</dbReference>
<gene>
    <name evidence="8" type="ORF">GFSPODELE1_LOCUS8188</name>
</gene>
<dbReference type="EMBL" id="OZ037949">
    <property type="protein sequence ID" value="CAL1711130.1"/>
    <property type="molecule type" value="Genomic_DNA"/>
</dbReference>
<proteinExistence type="inferred from homology"/>
<name>A0ABP1DTS5_9APHY</name>
<keyword evidence="9" id="KW-1185">Reference proteome</keyword>
<keyword evidence="4 7" id="KW-0560">Oxidoreductase</keyword>
<dbReference type="PRINTS" id="PR00463">
    <property type="entry name" value="EP450I"/>
</dbReference>
<evidence type="ECO:0000256" key="2">
    <source>
        <dbReference type="ARBA" id="ARBA00022617"/>
    </source>
</evidence>
<dbReference type="InterPro" id="IPR036396">
    <property type="entry name" value="Cyt_P450_sf"/>
</dbReference>
<reference evidence="9" key="1">
    <citation type="submission" date="2024-04" db="EMBL/GenBank/DDBJ databases">
        <authorList>
            <person name="Shaw F."/>
            <person name="Minotto A."/>
        </authorList>
    </citation>
    <scope>NUCLEOTIDE SEQUENCE [LARGE SCALE GENOMIC DNA]</scope>
</reference>
<dbReference type="InterPro" id="IPR002401">
    <property type="entry name" value="Cyt_P450_E_grp-I"/>
</dbReference>
<evidence type="ECO:0000256" key="4">
    <source>
        <dbReference type="ARBA" id="ARBA00023002"/>
    </source>
</evidence>
<keyword evidence="2 7" id="KW-0349">Heme</keyword>
<dbReference type="SUPFAM" id="SSF48264">
    <property type="entry name" value="Cytochrome P450"/>
    <property type="match status" value="1"/>
</dbReference>
<dbReference type="Proteomes" id="UP001497453">
    <property type="component" value="Chromosome 6"/>
</dbReference>
<evidence type="ECO:0000313" key="8">
    <source>
        <dbReference type="EMBL" id="CAL1711130.1"/>
    </source>
</evidence>
<dbReference type="PRINTS" id="PR00385">
    <property type="entry name" value="P450"/>
</dbReference>
<comment type="similarity">
    <text evidence="1 7">Belongs to the cytochrome P450 family.</text>
</comment>